<sequence length="258" mass="29957">MRRVFILFLFITMTALSVQAQSAQEILDSFSKSLAIPTIQGAFQVQLIAKNGDTREIQARVYQHSVDEFQSDRLFLFDFPPTVRGTGLLMNAFFDGRDNNMWIYLPAVKRIKRISLNDSGGGYFMGSDFTYNDLISNSYDKLEFERLEDKVLNGQDCYVIKAWGSSLQDRQEHGYGYTLSYHRKDNYLMIKREYFDFEGQLLKVYATGQFLDMSPYIYPTEISMENVQTGHKSILTVTDISTEDIPQRYFTPRFLQNN</sequence>
<gene>
    <name evidence="3" type="ORF">EXM22_03500</name>
</gene>
<evidence type="ECO:0000256" key="1">
    <source>
        <dbReference type="SAM" id="SignalP"/>
    </source>
</evidence>
<keyword evidence="3" id="KW-0449">Lipoprotein</keyword>
<proteinExistence type="predicted"/>
<evidence type="ECO:0000313" key="3">
    <source>
        <dbReference type="EMBL" id="QEN07095.1"/>
    </source>
</evidence>
<dbReference type="Proteomes" id="UP000324209">
    <property type="component" value="Chromosome"/>
</dbReference>
<accession>A0A5C1QG96</accession>
<evidence type="ECO:0000259" key="2">
    <source>
        <dbReference type="Pfam" id="PF17131"/>
    </source>
</evidence>
<protein>
    <submittedName>
        <fullName evidence="3">Outer membrane lipoprotein-sorting protein</fullName>
    </submittedName>
</protein>
<dbReference type="EMBL" id="CP036150">
    <property type="protein sequence ID" value="QEN07095.1"/>
    <property type="molecule type" value="Genomic_DNA"/>
</dbReference>
<dbReference type="RefSeq" id="WP_149485177.1">
    <property type="nucleotide sequence ID" value="NZ_CP036150.1"/>
</dbReference>
<dbReference type="AlphaFoldDB" id="A0A5C1QG96"/>
<feature type="signal peptide" evidence="1">
    <location>
        <begin position="1"/>
        <end position="20"/>
    </location>
</feature>
<feature type="chain" id="PRO_5023143389" evidence="1">
    <location>
        <begin position="21"/>
        <end position="258"/>
    </location>
</feature>
<organism evidence="3 4">
    <name type="scientific">Oceanispirochaeta crateris</name>
    <dbReference type="NCBI Taxonomy" id="2518645"/>
    <lineage>
        <taxon>Bacteria</taxon>
        <taxon>Pseudomonadati</taxon>
        <taxon>Spirochaetota</taxon>
        <taxon>Spirochaetia</taxon>
        <taxon>Spirochaetales</taxon>
        <taxon>Spirochaetaceae</taxon>
        <taxon>Oceanispirochaeta</taxon>
    </lineage>
</organism>
<name>A0A5C1QG96_9SPIO</name>
<keyword evidence="4" id="KW-1185">Reference proteome</keyword>
<dbReference type="Gene3D" id="2.50.20.10">
    <property type="entry name" value="Lipoprotein localisation LolA/LolB/LppX"/>
    <property type="match status" value="1"/>
</dbReference>
<reference evidence="3 4" key="1">
    <citation type="submission" date="2019-02" db="EMBL/GenBank/DDBJ databases">
        <title>Complete Genome Sequence and Methylome Analysis of free living Spirochaetas.</title>
        <authorList>
            <person name="Fomenkov A."/>
            <person name="Dubinina G."/>
            <person name="Leshcheva N."/>
            <person name="Mikheeva N."/>
            <person name="Grabovich M."/>
            <person name="Vincze T."/>
            <person name="Roberts R.J."/>
        </authorList>
    </citation>
    <scope>NUCLEOTIDE SEQUENCE [LARGE SCALE GENOMIC DNA]</scope>
    <source>
        <strain evidence="3 4">K2</strain>
    </source>
</reference>
<keyword evidence="1" id="KW-0732">Signal</keyword>
<dbReference type="Pfam" id="PF17131">
    <property type="entry name" value="LolA_like"/>
    <property type="match status" value="1"/>
</dbReference>
<dbReference type="InterPro" id="IPR033399">
    <property type="entry name" value="TP_0789-like"/>
</dbReference>
<dbReference type="CDD" id="cd16329">
    <property type="entry name" value="LolA_like"/>
    <property type="match status" value="1"/>
</dbReference>
<feature type="domain" description="Uncharacterized protein TP-0789" evidence="2">
    <location>
        <begin position="72"/>
        <end position="256"/>
    </location>
</feature>
<dbReference type="OrthoDB" id="9803781at2"/>
<dbReference type="KEGG" id="ock:EXM22_03500"/>
<evidence type="ECO:0000313" key="4">
    <source>
        <dbReference type="Proteomes" id="UP000324209"/>
    </source>
</evidence>